<name>A0A0V0HE97_SOLCH</name>
<protein>
    <submittedName>
        <fullName evidence="1">Putative ovule protein</fullName>
    </submittedName>
</protein>
<dbReference type="AlphaFoldDB" id="A0A0V0HE97"/>
<organism evidence="1">
    <name type="scientific">Solanum chacoense</name>
    <name type="common">Chaco potato</name>
    <dbReference type="NCBI Taxonomy" id="4108"/>
    <lineage>
        <taxon>Eukaryota</taxon>
        <taxon>Viridiplantae</taxon>
        <taxon>Streptophyta</taxon>
        <taxon>Embryophyta</taxon>
        <taxon>Tracheophyta</taxon>
        <taxon>Spermatophyta</taxon>
        <taxon>Magnoliopsida</taxon>
        <taxon>eudicotyledons</taxon>
        <taxon>Gunneridae</taxon>
        <taxon>Pentapetalae</taxon>
        <taxon>asterids</taxon>
        <taxon>lamiids</taxon>
        <taxon>Solanales</taxon>
        <taxon>Solanaceae</taxon>
        <taxon>Solanoideae</taxon>
        <taxon>Solaneae</taxon>
        <taxon>Solanum</taxon>
    </lineage>
</organism>
<accession>A0A0V0HE97</accession>
<sequence length="90" mass="10751">MKTLSTWFLRHHRLMNPRFLLIKKLSKRSIFWERVVKEDNELGGGSFSCYSYCDYYFLPSLIDTITKNCNWISNLYGFNSPAFSIIHIYI</sequence>
<proteinExistence type="predicted"/>
<reference evidence="1" key="1">
    <citation type="submission" date="2015-12" db="EMBL/GenBank/DDBJ databases">
        <title>Gene expression during late stages of embryo sac development: a critical building block for successful pollen-pistil interactions.</title>
        <authorList>
            <person name="Liu Y."/>
            <person name="Joly V."/>
            <person name="Sabar M."/>
            <person name="Matton D.P."/>
        </authorList>
    </citation>
    <scope>NUCLEOTIDE SEQUENCE</scope>
</reference>
<dbReference type="EMBL" id="GEDG01020870">
    <property type="protein sequence ID" value="JAP18780.1"/>
    <property type="molecule type" value="Transcribed_RNA"/>
</dbReference>
<evidence type="ECO:0000313" key="1">
    <source>
        <dbReference type="EMBL" id="JAP18780.1"/>
    </source>
</evidence>